<reference evidence="1 2" key="1">
    <citation type="submission" date="2016-06" db="EMBL/GenBank/DDBJ databases">
        <title>Genome sequence of Oerskovia enterophila DSM 43852.</title>
        <authorList>
            <person name="Poehlein A."/>
            <person name="Jag V."/>
            <person name="Bengelsdorf F.R."/>
            <person name="Daniel R."/>
            <person name="Duerre P."/>
        </authorList>
    </citation>
    <scope>NUCLEOTIDE SEQUENCE [LARGE SCALE GENOMIC DNA]</scope>
    <source>
        <strain evidence="1 2">DSM 43852</strain>
    </source>
</reference>
<dbReference type="RefSeq" id="WP_068627771.1">
    <property type="nucleotide sequence ID" value="NZ_MAQA01000097.1"/>
</dbReference>
<evidence type="ECO:0000313" key="1">
    <source>
        <dbReference type="EMBL" id="OCI29253.1"/>
    </source>
</evidence>
<accession>A0ABX2XY74</accession>
<sequence>MFVETACRVCGWSDPALPEDLWRGGTPLHVICDCCGSESGVEDISWRTALRARKAWLDAGAQWFAPEERPADWDLTAQLVRLRS</sequence>
<dbReference type="Proteomes" id="UP000093412">
    <property type="component" value="Unassembled WGS sequence"/>
</dbReference>
<evidence type="ECO:0000313" key="2">
    <source>
        <dbReference type="Proteomes" id="UP000093412"/>
    </source>
</evidence>
<protein>
    <submittedName>
        <fullName evidence="1">Uncharacterized protein</fullName>
    </submittedName>
</protein>
<organism evidence="1 2">
    <name type="scientific">Oerskovia enterophila</name>
    <dbReference type="NCBI Taxonomy" id="43678"/>
    <lineage>
        <taxon>Bacteria</taxon>
        <taxon>Bacillati</taxon>
        <taxon>Actinomycetota</taxon>
        <taxon>Actinomycetes</taxon>
        <taxon>Micrococcales</taxon>
        <taxon>Cellulomonadaceae</taxon>
        <taxon>Oerskovia</taxon>
    </lineage>
</organism>
<comment type="caution">
    <text evidence="1">The sequence shown here is derived from an EMBL/GenBank/DDBJ whole genome shotgun (WGS) entry which is preliminary data.</text>
</comment>
<dbReference type="EMBL" id="MAQA01000097">
    <property type="protein sequence ID" value="OCI29253.1"/>
    <property type="molecule type" value="Genomic_DNA"/>
</dbReference>
<gene>
    <name evidence="1" type="ORF">OERS_40610</name>
</gene>
<keyword evidence="2" id="KW-1185">Reference proteome</keyword>
<name>A0ABX2XY74_9CELL</name>
<proteinExistence type="predicted"/>